<comment type="caution">
    <text evidence="1">The sequence shown here is derived from an EMBL/GenBank/DDBJ whole genome shotgun (WGS) entry which is preliminary data.</text>
</comment>
<dbReference type="Proteomes" id="UP000626554">
    <property type="component" value="Unassembled WGS sequence"/>
</dbReference>
<accession>A0ABX2Q6F6</accession>
<dbReference type="RefSeq" id="WP_176901292.1">
    <property type="nucleotide sequence ID" value="NZ_JABKAV010000086.1"/>
</dbReference>
<keyword evidence="2" id="KW-1185">Reference proteome</keyword>
<evidence type="ECO:0000313" key="2">
    <source>
        <dbReference type="Proteomes" id="UP000626554"/>
    </source>
</evidence>
<evidence type="ECO:0000313" key="1">
    <source>
        <dbReference type="EMBL" id="NVO86560.1"/>
    </source>
</evidence>
<protein>
    <recommendedName>
        <fullName evidence="3">STAS/SEC14 domain-containing protein</fullName>
    </recommendedName>
</protein>
<sequence>MLHQYIPAFCLQTDAESGMLRVEYRMGTESALRRPDVTALLALARTHTIRRLLIDMRTVPLLTVYDELWLGTHFMPALLAMPLERLVLIVGSHQTYHQLAIDALHDLVQPSISFDSQYFDDPEMALYWLTDDAPQVPALLAEWAGR</sequence>
<organism evidence="1 2">
    <name type="scientific">Hymenobacter terrestris</name>
    <dbReference type="NCBI Taxonomy" id="2748310"/>
    <lineage>
        <taxon>Bacteria</taxon>
        <taxon>Pseudomonadati</taxon>
        <taxon>Bacteroidota</taxon>
        <taxon>Cytophagia</taxon>
        <taxon>Cytophagales</taxon>
        <taxon>Hymenobacteraceae</taxon>
        <taxon>Hymenobacter</taxon>
    </lineage>
</organism>
<proteinExistence type="predicted"/>
<dbReference type="EMBL" id="JABKAV010000086">
    <property type="protein sequence ID" value="NVO86560.1"/>
    <property type="molecule type" value="Genomic_DNA"/>
</dbReference>
<evidence type="ECO:0008006" key="3">
    <source>
        <dbReference type="Google" id="ProtNLM"/>
    </source>
</evidence>
<gene>
    <name evidence="1" type="ORF">HW556_16875</name>
</gene>
<name>A0ABX2Q6F6_9BACT</name>
<reference evidence="1 2" key="1">
    <citation type="submission" date="2020-05" db="EMBL/GenBank/DDBJ databases">
        <title>Hymenobacter terrestris sp. nov. and Hymenobacter lapidiphilus sp. nov., isolated from regoliths in Antarctica.</title>
        <authorList>
            <person name="Sedlacek I."/>
            <person name="Pantucek R."/>
            <person name="Zeman M."/>
            <person name="Holochova P."/>
            <person name="Kralova S."/>
            <person name="Stankova E."/>
            <person name="Sedo O."/>
            <person name="Micenkova L."/>
            <person name="Svec P."/>
            <person name="Gupta V."/>
            <person name="Sood U."/>
            <person name="Korpole U.S."/>
            <person name="Lal R."/>
        </authorList>
    </citation>
    <scope>NUCLEOTIDE SEQUENCE [LARGE SCALE GENOMIC DNA]</scope>
    <source>
        <strain evidence="1 2">P5252</strain>
    </source>
</reference>